<keyword evidence="2" id="KW-1185">Reference proteome</keyword>
<protein>
    <submittedName>
        <fullName evidence="1">Uncharacterized protein</fullName>
    </submittedName>
</protein>
<accession>A0A1H8SY61</accession>
<dbReference type="STRING" id="79604.AAY81_02290"/>
<sequence>MAGSSIEKLYGKKKCQAAFAQGIPAKKLIDQLSEMVEDEDCFAQVFNDVSSQLRNFEDYAGLEEWAQKIAAYNDLRKKGAQVRLRTAADAYALIEYERAARVMTQGTSYNPDGSMAEIVDAAAGKAQGCTSEIGTTEGGIDLQFVFDEATAPRAAAVLYAYLWSPDSLKMLEGSFCSCTLNTIDALLELGAEDGAAKQLALLTYLSHTIGNFMPGTNAGGKGQFNAMRAEQERVQGYWDLTLMCIKAWYSNMQNPLGFPLKSGEAWWKSFGDWNGFIDANYLQDYVTVGEDGIYQVVPFYEGHSLAAPTPHGPEVAKCIQAMNVRIIARGLRMRYALSQRNAKSGDLSLFFNYQKK</sequence>
<evidence type="ECO:0000313" key="1">
    <source>
        <dbReference type="EMBL" id="SEO83641.1"/>
    </source>
</evidence>
<dbReference type="OrthoDB" id="3199625at2"/>
<dbReference type="EMBL" id="FOEC01000008">
    <property type="protein sequence ID" value="SEO83641.1"/>
    <property type="molecule type" value="Genomic_DNA"/>
</dbReference>
<proteinExistence type="predicted"/>
<organism evidence="1 2">
    <name type="scientific">Denitrobacterium detoxificans</name>
    <dbReference type="NCBI Taxonomy" id="79604"/>
    <lineage>
        <taxon>Bacteria</taxon>
        <taxon>Bacillati</taxon>
        <taxon>Actinomycetota</taxon>
        <taxon>Coriobacteriia</taxon>
        <taxon>Eggerthellales</taxon>
        <taxon>Eggerthellaceae</taxon>
        <taxon>Denitrobacterium</taxon>
    </lineage>
</organism>
<gene>
    <name evidence="1" type="ORF">SAMN02910314_01333</name>
</gene>
<dbReference type="InterPro" id="IPR054263">
    <property type="entry name" value="DUF6994"/>
</dbReference>
<name>A0A1H8SY61_9ACTN</name>
<dbReference type="Proteomes" id="UP000182975">
    <property type="component" value="Unassembled WGS sequence"/>
</dbReference>
<dbReference type="RefSeq" id="WP_074777251.1">
    <property type="nucleotide sequence ID" value="NZ_CP011402.1"/>
</dbReference>
<dbReference type="Pfam" id="PF22507">
    <property type="entry name" value="DUF6994"/>
    <property type="match status" value="1"/>
</dbReference>
<reference evidence="2" key="1">
    <citation type="submission" date="2016-10" db="EMBL/GenBank/DDBJ databases">
        <authorList>
            <person name="Varghese N."/>
        </authorList>
    </citation>
    <scope>NUCLEOTIDE SEQUENCE [LARGE SCALE GENOMIC DNA]</scope>
    <source>
        <strain evidence="2">DSM 21843</strain>
    </source>
</reference>
<evidence type="ECO:0000313" key="2">
    <source>
        <dbReference type="Proteomes" id="UP000182975"/>
    </source>
</evidence>
<dbReference type="AlphaFoldDB" id="A0A1H8SY61"/>